<comment type="caution">
    <text evidence="2">The sequence shown here is derived from an EMBL/GenBank/DDBJ whole genome shotgun (WGS) entry which is preliminary data.</text>
</comment>
<keyword evidence="1" id="KW-0812">Transmembrane</keyword>
<name>A0A3D4S3P3_9ENTE</name>
<dbReference type="Proteomes" id="UP000262195">
    <property type="component" value="Unassembled WGS sequence"/>
</dbReference>
<keyword evidence="1" id="KW-0472">Membrane</keyword>
<evidence type="ECO:0000313" key="3">
    <source>
        <dbReference type="Proteomes" id="UP000262195"/>
    </source>
</evidence>
<dbReference type="AlphaFoldDB" id="A0A3D4S3P3"/>
<dbReference type="NCBIfam" id="TIGR01906">
    <property type="entry name" value="integ_TIGR01906"/>
    <property type="match status" value="1"/>
</dbReference>
<dbReference type="STRING" id="1121105.GCA_000421665_00007"/>
<evidence type="ECO:0000256" key="1">
    <source>
        <dbReference type="SAM" id="Phobius"/>
    </source>
</evidence>
<accession>A0A3D4S3P3</accession>
<proteinExistence type="predicted"/>
<organism evidence="2 3">
    <name type="scientific">Bavariicoccus seileri</name>
    <dbReference type="NCBI Taxonomy" id="549685"/>
    <lineage>
        <taxon>Bacteria</taxon>
        <taxon>Bacillati</taxon>
        <taxon>Bacillota</taxon>
        <taxon>Bacilli</taxon>
        <taxon>Lactobacillales</taxon>
        <taxon>Enterococcaceae</taxon>
        <taxon>Bavariicoccus</taxon>
    </lineage>
</organism>
<evidence type="ECO:0000313" key="2">
    <source>
        <dbReference type="EMBL" id="HCS93429.1"/>
    </source>
</evidence>
<feature type="transmembrane region" description="Helical" evidence="1">
    <location>
        <begin position="181"/>
        <end position="204"/>
    </location>
</feature>
<feature type="transmembrane region" description="Helical" evidence="1">
    <location>
        <begin position="12"/>
        <end position="31"/>
    </location>
</feature>
<protein>
    <submittedName>
        <fullName evidence="2">TIGR01906 family membrane protein</fullName>
    </submittedName>
</protein>
<gene>
    <name evidence="2" type="ORF">DIW15_01815</name>
</gene>
<dbReference type="InterPro" id="IPR010178">
    <property type="entry name" value="Lit"/>
</dbReference>
<dbReference type="EMBL" id="DQHO01000013">
    <property type="protein sequence ID" value="HCS93429.1"/>
    <property type="molecule type" value="Genomic_DNA"/>
</dbReference>
<keyword evidence="1" id="KW-1133">Transmembrane helix</keyword>
<dbReference type="Pfam" id="PF07314">
    <property type="entry name" value="Lit"/>
    <property type="match status" value="1"/>
</dbReference>
<feature type="transmembrane region" description="Helical" evidence="1">
    <location>
        <begin position="94"/>
        <end position="113"/>
    </location>
</feature>
<reference evidence="2 3" key="1">
    <citation type="journal article" date="2018" name="Nat. Biotechnol.">
        <title>A standardized bacterial taxonomy based on genome phylogeny substantially revises the tree of life.</title>
        <authorList>
            <person name="Parks D.H."/>
            <person name="Chuvochina M."/>
            <person name="Waite D.W."/>
            <person name="Rinke C."/>
            <person name="Skarshewski A."/>
            <person name="Chaumeil P.A."/>
            <person name="Hugenholtz P."/>
        </authorList>
    </citation>
    <scope>NUCLEOTIDE SEQUENCE [LARGE SCALE GENOMIC DNA]</scope>
    <source>
        <strain evidence="2">UBA11306</strain>
    </source>
</reference>
<sequence>MRFGRLRFYSGAICFSVFSVLFGLLVVMWFIPLYRISIPLFDIPAETGLSPNALMINYRALMEYLLNPFVKELQMPDFPSSGNALIHFFEVKQLFMISHVAFVLSLPITYWWLKKIKQHQIWLLTESYIKWFSGIASILVVVCLLYFEQAFIMFHHLFFNNDYWLFDPTTDPIITALPEGFFALMGAIVVLVVVACHLVLYWYCKRKAV</sequence>
<feature type="transmembrane region" description="Helical" evidence="1">
    <location>
        <begin position="134"/>
        <end position="158"/>
    </location>
</feature>